<reference evidence="8 9" key="1">
    <citation type="journal article" date="2009" name="Genome Res.">
        <title>Comparative genomics of the fungal pathogens Candida dubliniensis and Candida albicans.</title>
        <authorList>
            <person name="Jackson A.P."/>
            <person name="Gamble J.A."/>
            <person name="Yeomans T."/>
            <person name="Moran G.P."/>
            <person name="Saunders D."/>
            <person name="Harris D."/>
            <person name="Aslett M."/>
            <person name="Barrell J.F."/>
            <person name="Butler G."/>
            <person name="Citiulo F."/>
            <person name="Coleman D.C."/>
            <person name="de Groot P.W.J."/>
            <person name="Goodwin T.J."/>
            <person name="Quail M.A."/>
            <person name="McQuillan J."/>
            <person name="Munro C.A."/>
            <person name="Pain A."/>
            <person name="Poulter R.T."/>
            <person name="Rajandream M.A."/>
            <person name="Renauld H."/>
            <person name="Spiering M.J."/>
            <person name="Tivey A."/>
            <person name="Gow N.A.R."/>
            <person name="Barrell B."/>
            <person name="Sullivan D.J."/>
            <person name="Berriman M."/>
        </authorList>
    </citation>
    <scope>NUCLEOTIDE SEQUENCE [LARGE SCALE GENOMIC DNA]</scope>
    <source>
        <strain evidence="9">CD36 / ATCC MYA-646 / CBS 7987 / NCPF 3949 / NRRL Y-17841</strain>
    </source>
</reference>
<dbReference type="GeneID" id="8046659"/>
<dbReference type="PANTHER" id="PTHR23327">
    <property type="entry name" value="RING FINGER PROTEIN 127"/>
    <property type="match status" value="1"/>
</dbReference>
<dbReference type="SUPFAM" id="SSF57850">
    <property type="entry name" value="RING/U-box"/>
    <property type="match status" value="1"/>
</dbReference>
<dbReference type="EMBL" id="FM992690">
    <property type="protein sequence ID" value="CAX42764.1"/>
    <property type="molecule type" value="Genomic_DNA"/>
</dbReference>
<dbReference type="HOGENOM" id="CLU_054407_0_0_1"/>
<feature type="compositionally biased region" description="Low complexity" evidence="5">
    <location>
        <begin position="248"/>
        <end position="264"/>
    </location>
</feature>
<dbReference type="InterPro" id="IPR001841">
    <property type="entry name" value="Znf_RING"/>
</dbReference>
<dbReference type="Pfam" id="PF00097">
    <property type="entry name" value="zf-C3HC4"/>
    <property type="match status" value="1"/>
</dbReference>
<dbReference type="PANTHER" id="PTHR23327:SF51">
    <property type="entry name" value="TRANSCRIPTIONAL REGULATOR OF YEAST FORM ADHERENCE 3"/>
    <property type="match status" value="1"/>
</dbReference>
<dbReference type="InterPro" id="IPR018957">
    <property type="entry name" value="Znf_C3HC4_RING-type"/>
</dbReference>
<dbReference type="CGD" id="CAL0000163600">
    <property type="gene designation" value="Cd36_82370"/>
</dbReference>
<keyword evidence="9" id="KW-1185">Reference proteome</keyword>
<dbReference type="InterPro" id="IPR013083">
    <property type="entry name" value="Znf_RING/FYVE/PHD"/>
</dbReference>
<evidence type="ECO:0000313" key="9">
    <source>
        <dbReference type="Proteomes" id="UP000002605"/>
    </source>
</evidence>
<accession>B9WDK8</accession>
<evidence type="ECO:0000256" key="2">
    <source>
        <dbReference type="ARBA" id="ARBA00022771"/>
    </source>
</evidence>
<dbReference type="Gene3D" id="3.30.40.10">
    <property type="entry name" value="Zinc/RING finger domain, C3HC4 (zinc finger)"/>
    <property type="match status" value="1"/>
</dbReference>
<dbReference type="PROSITE" id="PS50089">
    <property type="entry name" value="ZF_RING_2"/>
    <property type="match status" value="1"/>
</dbReference>
<feature type="compositionally biased region" description="Acidic residues" evidence="5">
    <location>
        <begin position="335"/>
        <end position="353"/>
    </location>
</feature>
<dbReference type="SMART" id="SM00184">
    <property type="entry name" value="RING"/>
    <property type="match status" value="1"/>
</dbReference>
<dbReference type="VEuPathDB" id="FungiDB:CD36_82370"/>
<evidence type="ECO:0000313" key="7">
    <source>
        <dbReference type="CGD" id="CAL0000163600"/>
    </source>
</evidence>
<feature type="compositionally biased region" description="Acidic residues" evidence="5">
    <location>
        <begin position="442"/>
        <end position="467"/>
    </location>
</feature>
<keyword evidence="3" id="KW-0862">Zinc</keyword>
<feature type="region of interest" description="Disordered" evidence="5">
    <location>
        <begin position="215"/>
        <end position="281"/>
    </location>
</feature>
<feature type="compositionally biased region" description="Polar residues" evidence="5">
    <location>
        <begin position="360"/>
        <end position="378"/>
    </location>
</feature>
<feature type="compositionally biased region" description="Acidic residues" evidence="5">
    <location>
        <begin position="381"/>
        <end position="393"/>
    </location>
</feature>
<proteinExistence type="predicted"/>
<protein>
    <submittedName>
        <fullName evidence="8">RING finger protein, putative</fullName>
    </submittedName>
</protein>
<dbReference type="Proteomes" id="UP000002605">
    <property type="component" value="Chromosome 3"/>
</dbReference>
<dbReference type="OrthoDB" id="6105938at2759"/>
<dbReference type="RefSeq" id="XP_002419175.1">
    <property type="nucleotide sequence ID" value="XM_002419130.1"/>
</dbReference>
<evidence type="ECO:0000256" key="3">
    <source>
        <dbReference type="ARBA" id="ARBA00022833"/>
    </source>
</evidence>
<gene>
    <name evidence="7" type="ordered locus">Cd36_82370</name>
    <name evidence="8" type="ORF">CD36_82370</name>
</gene>
<dbReference type="InterPro" id="IPR017907">
    <property type="entry name" value="Znf_RING_CS"/>
</dbReference>
<evidence type="ECO:0000256" key="5">
    <source>
        <dbReference type="SAM" id="MobiDB-lite"/>
    </source>
</evidence>
<evidence type="ECO:0000256" key="4">
    <source>
        <dbReference type="PROSITE-ProRule" id="PRU00175"/>
    </source>
</evidence>
<keyword evidence="2 4" id="KW-0863">Zinc-finger</keyword>
<feature type="compositionally biased region" description="Acidic residues" evidence="5">
    <location>
        <begin position="265"/>
        <end position="281"/>
    </location>
</feature>
<dbReference type="PROSITE" id="PS00518">
    <property type="entry name" value="ZF_RING_1"/>
    <property type="match status" value="1"/>
</dbReference>
<keyword evidence="1" id="KW-0479">Metal-binding</keyword>
<sequence>MTDDTQIIKMWESMDHSLTSYLLSKITTNLECSICSEIMIIPMTIECGHSFCYDCIYQWFSNKINCPTCRHDIENKPILNIHLKEICHKIIESITDNIIIIGDDDNDNNHLMNRKLECLKTYNLDVKNKSIFGDLFNNTVTTLIDCSDGVARCGNCHWEAHGSICSHCGTRFRRSTRIINGESEEDEDDENEDDEDDAFEDVVAGFRQSVEINEYDSDDSFIDSRTANEIPVGSDSDNDSEIITHTTDNNNNNNNRNNRVNGNVDDNDSNENENENENENVSDYDVEYVQHENGDIFPVIRNRNSDSFGNNSAIHEDWHGFESATSSVIDRAFSDDDDGVHDDDDDDDDDDDVSLEHSMNDSQDSIHLSSPEQENIIQLSGDDDDDDDSYYDSEDIRDALDEMDNFNVDATDYDNNEEEQEEEEEEDDVVELSDYNSYSDDMVSDVDDNNNNNNDDDDVDDDVDGWW</sequence>
<feature type="region of interest" description="Disordered" evidence="5">
    <location>
        <begin position="332"/>
        <end position="467"/>
    </location>
</feature>
<dbReference type="KEGG" id="cdu:CD36_82370"/>
<evidence type="ECO:0000259" key="6">
    <source>
        <dbReference type="PROSITE" id="PS50089"/>
    </source>
</evidence>
<feature type="compositionally biased region" description="Acidic residues" evidence="5">
    <location>
        <begin position="411"/>
        <end position="431"/>
    </location>
</feature>
<dbReference type="AlphaFoldDB" id="B9WDK8"/>
<evidence type="ECO:0000313" key="8">
    <source>
        <dbReference type="EMBL" id="CAX42764.1"/>
    </source>
</evidence>
<name>B9WDK8_CANDC</name>
<organism evidence="8 9">
    <name type="scientific">Candida dubliniensis (strain CD36 / ATCC MYA-646 / CBS 7987 / NCPF 3949 / NRRL Y-17841)</name>
    <name type="common">Yeast</name>
    <dbReference type="NCBI Taxonomy" id="573826"/>
    <lineage>
        <taxon>Eukaryota</taxon>
        <taxon>Fungi</taxon>
        <taxon>Dikarya</taxon>
        <taxon>Ascomycota</taxon>
        <taxon>Saccharomycotina</taxon>
        <taxon>Pichiomycetes</taxon>
        <taxon>Debaryomycetaceae</taxon>
        <taxon>Candida/Lodderomyces clade</taxon>
        <taxon>Candida</taxon>
    </lineage>
</organism>
<evidence type="ECO:0000256" key="1">
    <source>
        <dbReference type="ARBA" id="ARBA00022723"/>
    </source>
</evidence>
<feature type="domain" description="RING-type" evidence="6">
    <location>
        <begin position="32"/>
        <end position="70"/>
    </location>
</feature>
<dbReference type="GO" id="GO:0008270">
    <property type="term" value="F:zinc ion binding"/>
    <property type="evidence" value="ECO:0007669"/>
    <property type="project" value="UniProtKB-KW"/>
</dbReference>
<dbReference type="eggNOG" id="KOG2177">
    <property type="taxonomic scope" value="Eukaryota"/>
</dbReference>